<evidence type="ECO:0000256" key="1">
    <source>
        <dbReference type="SAM" id="SignalP"/>
    </source>
</evidence>
<reference evidence="3 4" key="1">
    <citation type="journal article" date="2018" name="Int. J. Syst. Evol. Microbiol.">
        <title>Zhouia spongiae sp. nov., isolated from a marine sponge.</title>
        <authorList>
            <person name="Zhuang L."/>
            <person name="Lin B."/>
            <person name="Qin F."/>
            <person name="Luo L."/>
        </authorList>
    </citation>
    <scope>NUCLEOTIDE SEQUENCE [LARGE SCALE GENOMIC DNA]</scope>
    <source>
        <strain evidence="3 4">HN-Y44</strain>
    </source>
</reference>
<sequence>MKHLTTHIFFILCISLLVSCAPVKVESTRLDRFRFTQKYRSFNFYDIKVQNADSGFVKNHSKLNMLKSAIEHEMNTLGFLKSENPDLLVNLAINIEEKIQTRETGIRDAPPYMGQRSYHWEVEEVPVGKYKEGTMVIDLIDRKTNTMIGQAVASGVIVKNDDHLKKRVDECIHVIFNQMIRPKK</sequence>
<protein>
    <submittedName>
        <fullName evidence="3">DUF4136 domain-containing protein</fullName>
    </submittedName>
</protein>
<gene>
    <name evidence="3" type="ORF">MQE36_04540</name>
</gene>
<dbReference type="Gene3D" id="3.30.160.670">
    <property type="match status" value="1"/>
</dbReference>
<evidence type="ECO:0000259" key="2">
    <source>
        <dbReference type="Pfam" id="PF13590"/>
    </source>
</evidence>
<feature type="chain" id="PRO_5045425124" evidence="1">
    <location>
        <begin position="21"/>
        <end position="184"/>
    </location>
</feature>
<accession>A0ABY3YP66</accession>
<keyword evidence="4" id="KW-1185">Reference proteome</keyword>
<evidence type="ECO:0000313" key="4">
    <source>
        <dbReference type="Proteomes" id="UP000829476"/>
    </source>
</evidence>
<feature type="domain" description="DUF4136" evidence="2">
    <location>
        <begin position="37"/>
        <end position="178"/>
    </location>
</feature>
<dbReference type="Pfam" id="PF13590">
    <property type="entry name" value="DUF4136"/>
    <property type="match status" value="1"/>
</dbReference>
<dbReference type="RefSeq" id="WP_242937989.1">
    <property type="nucleotide sequence ID" value="NZ_CP094326.1"/>
</dbReference>
<evidence type="ECO:0000313" key="3">
    <source>
        <dbReference type="EMBL" id="UNY99616.1"/>
    </source>
</evidence>
<dbReference type="EMBL" id="CP094326">
    <property type="protein sequence ID" value="UNY99616.1"/>
    <property type="molecule type" value="Genomic_DNA"/>
</dbReference>
<dbReference type="Proteomes" id="UP000829476">
    <property type="component" value="Chromosome"/>
</dbReference>
<dbReference type="PROSITE" id="PS51257">
    <property type="entry name" value="PROKAR_LIPOPROTEIN"/>
    <property type="match status" value="1"/>
</dbReference>
<feature type="signal peptide" evidence="1">
    <location>
        <begin position="1"/>
        <end position="20"/>
    </location>
</feature>
<keyword evidence="1" id="KW-0732">Signal</keyword>
<dbReference type="InterPro" id="IPR025411">
    <property type="entry name" value="DUF4136"/>
</dbReference>
<name>A0ABY3YP66_9FLAO</name>
<proteinExistence type="predicted"/>
<organism evidence="3 4">
    <name type="scientific">Zhouia spongiae</name>
    <dbReference type="NCBI Taxonomy" id="2202721"/>
    <lineage>
        <taxon>Bacteria</taxon>
        <taxon>Pseudomonadati</taxon>
        <taxon>Bacteroidota</taxon>
        <taxon>Flavobacteriia</taxon>
        <taxon>Flavobacteriales</taxon>
        <taxon>Flavobacteriaceae</taxon>
        <taxon>Zhouia</taxon>
    </lineage>
</organism>